<dbReference type="OrthoDB" id="5441488at2"/>
<organism evidence="8 9">
    <name type="scientific">Roseateles chitinivorans</name>
    <dbReference type="NCBI Taxonomy" id="2917965"/>
    <lineage>
        <taxon>Bacteria</taxon>
        <taxon>Pseudomonadati</taxon>
        <taxon>Pseudomonadota</taxon>
        <taxon>Betaproteobacteria</taxon>
        <taxon>Burkholderiales</taxon>
        <taxon>Sphaerotilaceae</taxon>
        <taxon>Roseateles</taxon>
    </lineage>
</organism>
<evidence type="ECO:0000256" key="3">
    <source>
        <dbReference type="ARBA" id="ARBA00029447"/>
    </source>
</evidence>
<dbReference type="GO" id="GO:0007165">
    <property type="term" value="P:signal transduction"/>
    <property type="evidence" value="ECO:0007669"/>
    <property type="project" value="UniProtKB-KW"/>
</dbReference>
<feature type="transmembrane region" description="Helical" evidence="5">
    <location>
        <begin position="12"/>
        <end position="34"/>
    </location>
</feature>
<proteinExistence type="inferred from homology"/>
<keyword evidence="5" id="KW-1133">Transmembrane helix</keyword>
<feature type="domain" description="Methyl-accepting transducer" evidence="6">
    <location>
        <begin position="274"/>
        <end position="503"/>
    </location>
</feature>
<dbReference type="SMART" id="SM00304">
    <property type="entry name" value="HAMP"/>
    <property type="match status" value="1"/>
</dbReference>
<evidence type="ECO:0000259" key="6">
    <source>
        <dbReference type="PROSITE" id="PS50111"/>
    </source>
</evidence>
<evidence type="ECO:0000313" key="8">
    <source>
        <dbReference type="EMBL" id="PIM53644.1"/>
    </source>
</evidence>
<evidence type="ECO:0000259" key="7">
    <source>
        <dbReference type="PROSITE" id="PS50885"/>
    </source>
</evidence>
<dbReference type="CDD" id="cd06225">
    <property type="entry name" value="HAMP"/>
    <property type="match status" value="1"/>
</dbReference>
<dbReference type="RefSeq" id="WP_099861219.1">
    <property type="nucleotide sequence ID" value="NZ_PEOG01000018.1"/>
</dbReference>
<dbReference type="CDD" id="cd11386">
    <property type="entry name" value="MCP_signal"/>
    <property type="match status" value="1"/>
</dbReference>
<sequence length="525" mass="55135">MNISGLKVKTKLWAGFGVMAMIVAAVSGAALHWLNQSSSRVENYLQGVAARERLVVELQSAAKSRAIAARNLVLVSTPQDRAMELQSVTRSHEAVQQSLDRLKRHLAAATDATAQDRTLYDKVDAIEQQYGKVALAIVGLAKDDRRDEAIAKMNAECRPLLAALLTATGDFIRYEDERSAAETQAATELFAHDRLLLIATALLSAGIAGVLGWLISQAVTRPLNRAIQVAQSVADGDLRDEIQVEGRDELSQLLSALKAMSGNLSTMVSNVRQAADGIATASTQIATGNQDLSSRTESQAGALQQTASSMAQMTETVQVNAETSRKATGLADAAAQVAGQGGEVVDRVITTMAAITGSSKRIGDITGVIDGIAFQTNILALNAAVEAARAGEQGRGFAVVASEVRALAQRSAQAAKEIKTLISDSVEKVDAGGMLVQEAGRTMGEVLAQVRKVTDLMGEINASTEQQTQGIVQVNEAVAAIDRGTQQNAALVEESAAAAESLRQQALALTEAIARFKVRGGIAGA</sequence>
<evidence type="ECO:0000256" key="4">
    <source>
        <dbReference type="PROSITE-ProRule" id="PRU00284"/>
    </source>
</evidence>
<reference evidence="8 9" key="1">
    <citation type="submission" date="2017-11" db="EMBL/GenBank/DDBJ databases">
        <title>Draft genome sequence of Mitsuaria sp. HWN-4.</title>
        <authorList>
            <person name="Gundlapally S.R."/>
        </authorList>
    </citation>
    <scope>NUCLEOTIDE SEQUENCE [LARGE SCALE GENOMIC DNA]</scope>
    <source>
        <strain evidence="8 9">HWN-4</strain>
    </source>
</reference>
<dbReference type="GO" id="GO:0006935">
    <property type="term" value="P:chemotaxis"/>
    <property type="evidence" value="ECO:0007669"/>
    <property type="project" value="InterPro"/>
</dbReference>
<dbReference type="InterPro" id="IPR024478">
    <property type="entry name" value="HlyB_4HB_MCP"/>
</dbReference>
<protein>
    <submittedName>
        <fullName evidence="8">Methyl-accepting chemotaxis protein</fullName>
    </submittedName>
</protein>
<evidence type="ECO:0000256" key="1">
    <source>
        <dbReference type="ARBA" id="ARBA00004370"/>
    </source>
</evidence>
<dbReference type="GO" id="GO:0004888">
    <property type="term" value="F:transmembrane signaling receptor activity"/>
    <property type="evidence" value="ECO:0007669"/>
    <property type="project" value="InterPro"/>
</dbReference>
<dbReference type="InterPro" id="IPR004089">
    <property type="entry name" value="MCPsignal_dom"/>
</dbReference>
<dbReference type="CDD" id="cd19411">
    <property type="entry name" value="MCP2201-like_sensor"/>
    <property type="match status" value="1"/>
</dbReference>
<dbReference type="Proteomes" id="UP000231501">
    <property type="component" value="Unassembled WGS sequence"/>
</dbReference>
<accession>A0A2G9CDD4</accession>
<dbReference type="AlphaFoldDB" id="A0A2G9CDD4"/>
<comment type="caution">
    <text evidence="8">The sequence shown here is derived from an EMBL/GenBank/DDBJ whole genome shotgun (WGS) entry which is preliminary data.</text>
</comment>
<gene>
    <name evidence="8" type="ORF">CS062_08530</name>
</gene>
<dbReference type="InterPro" id="IPR051310">
    <property type="entry name" value="MCP_chemotaxis"/>
</dbReference>
<keyword evidence="4" id="KW-0807">Transducer</keyword>
<keyword evidence="9" id="KW-1185">Reference proteome</keyword>
<name>A0A2G9CDD4_9BURK</name>
<evidence type="ECO:0000256" key="5">
    <source>
        <dbReference type="SAM" id="Phobius"/>
    </source>
</evidence>
<dbReference type="PROSITE" id="PS50111">
    <property type="entry name" value="CHEMOTAXIS_TRANSDUC_2"/>
    <property type="match status" value="1"/>
</dbReference>
<comment type="similarity">
    <text evidence="3">Belongs to the methyl-accepting chemotaxis (MCP) protein family.</text>
</comment>
<dbReference type="InterPro" id="IPR004090">
    <property type="entry name" value="Chemotax_Me-accpt_rcpt"/>
</dbReference>
<dbReference type="PANTHER" id="PTHR43531">
    <property type="entry name" value="PROTEIN ICFG"/>
    <property type="match status" value="1"/>
</dbReference>
<keyword evidence="5" id="KW-0472">Membrane</keyword>
<comment type="subcellular location">
    <subcellularLocation>
        <location evidence="1">Membrane</location>
    </subcellularLocation>
</comment>
<dbReference type="EMBL" id="PEOG01000018">
    <property type="protein sequence ID" value="PIM53644.1"/>
    <property type="molecule type" value="Genomic_DNA"/>
</dbReference>
<evidence type="ECO:0000256" key="2">
    <source>
        <dbReference type="ARBA" id="ARBA00022481"/>
    </source>
</evidence>
<dbReference type="Pfam" id="PF00015">
    <property type="entry name" value="MCPsignal"/>
    <property type="match status" value="1"/>
</dbReference>
<keyword evidence="2" id="KW-0488">Methylation</keyword>
<dbReference type="InterPro" id="IPR003660">
    <property type="entry name" value="HAMP_dom"/>
</dbReference>
<dbReference type="PROSITE" id="PS50885">
    <property type="entry name" value="HAMP"/>
    <property type="match status" value="1"/>
</dbReference>
<dbReference type="Pfam" id="PF12729">
    <property type="entry name" value="4HB_MCP_1"/>
    <property type="match status" value="1"/>
</dbReference>
<dbReference type="GO" id="GO:0005886">
    <property type="term" value="C:plasma membrane"/>
    <property type="evidence" value="ECO:0007669"/>
    <property type="project" value="TreeGrafter"/>
</dbReference>
<dbReference type="Pfam" id="PF00672">
    <property type="entry name" value="HAMP"/>
    <property type="match status" value="1"/>
</dbReference>
<dbReference type="FunFam" id="1.10.287.950:FF:000001">
    <property type="entry name" value="Methyl-accepting chemotaxis sensory transducer"/>
    <property type="match status" value="1"/>
</dbReference>
<feature type="domain" description="HAMP" evidence="7">
    <location>
        <begin position="217"/>
        <end position="269"/>
    </location>
</feature>
<dbReference type="PANTHER" id="PTHR43531:SF14">
    <property type="entry name" value="METHYL-ACCEPTING CHEMOTAXIS PROTEIN I-RELATED"/>
    <property type="match status" value="1"/>
</dbReference>
<dbReference type="InterPro" id="IPR047347">
    <property type="entry name" value="YvaQ-like_sensor"/>
</dbReference>
<dbReference type="SUPFAM" id="SSF58104">
    <property type="entry name" value="Methyl-accepting chemotaxis protein (MCP) signaling domain"/>
    <property type="match status" value="1"/>
</dbReference>
<dbReference type="Gene3D" id="1.10.287.950">
    <property type="entry name" value="Methyl-accepting chemotaxis protein"/>
    <property type="match status" value="1"/>
</dbReference>
<dbReference type="SMART" id="SM00283">
    <property type="entry name" value="MA"/>
    <property type="match status" value="1"/>
</dbReference>
<evidence type="ECO:0000313" key="9">
    <source>
        <dbReference type="Proteomes" id="UP000231501"/>
    </source>
</evidence>
<dbReference type="PRINTS" id="PR00260">
    <property type="entry name" value="CHEMTRNSDUCR"/>
</dbReference>
<keyword evidence="5" id="KW-0812">Transmembrane</keyword>